<sequence length="152" mass="17709">MTKRRIQQKYREKIEQKKISNKHFLTVLCYLSFGLIIFLWKPIDTRSTVAIDKIDSSESQWMSVAAKIDRQLEMTSEQYTGISIDLNPKPVKYILKTSIQENYINKEADQLINITNGIITSNNLPSLLREDESYEIIIIGKDKQVLSNKIFH</sequence>
<reference evidence="2 3" key="1">
    <citation type="submission" date="2023-03" db="EMBL/GenBank/DDBJ databases">
        <title>Bacillus Genome Sequencing.</title>
        <authorList>
            <person name="Dunlap C."/>
        </authorList>
    </citation>
    <scope>NUCLEOTIDE SEQUENCE [LARGE SCALE GENOMIC DNA]</scope>
    <source>
        <strain evidence="2 3">NRS-1717</strain>
    </source>
</reference>
<proteinExistence type="predicted"/>
<comment type="caution">
    <text evidence="2">The sequence shown here is derived from an EMBL/GenBank/DDBJ whole genome shotgun (WGS) entry which is preliminary data.</text>
</comment>
<feature type="transmembrane region" description="Helical" evidence="1">
    <location>
        <begin position="21"/>
        <end position="40"/>
    </location>
</feature>
<dbReference type="EMBL" id="JARTFS010000004">
    <property type="protein sequence ID" value="MED4400597.1"/>
    <property type="molecule type" value="Genomic_DNA"/>
</dbReference>
<dbReference type="GeneID" id="301141781"/>
<keyword evidence="1" id="KW-1133">Transmembrane helix</keyword>
<name>A0ABU6NTX1_9BACI</name>
<keyword evidence="1" id="KW-0472">Membrane</keyword>
<organism evidence="2 3">
    <name type="scientific">Metabacillus fastidiosus</name>
    <dbReference type="NCBI Taxonomy" id="1458"/>
    <lineage>
        <taxon>Bacteria</taxon>
        <taxon>Bacillati</taxon>
        <taxon>Bacillota</taxon>
        <taxon>Bacilli</taxon>
        <taxon>Bacillales</taxon>
        <taxon>Bacillaceae</taxon>
        <taxon>Metabacillus</taxon>
    </lineage>
</organism>
<evidence type="ECO:0000313" key="3">
    <source>
        <dbReference type="Proteomes" id="UP001342826"/>
    </source>
</evidence>
<protein>
    <submittedName>
        <fullName evidence="2">Uncharacterized protein</fullName>
    </submittedName>
</protein>
<evidence type="ECO:0000256" key="1">
    <source>
        <dbReference type="SAM" id="Phobius"/>
    </source>
</evidence>
<evidence type="ECO:0000313" key="2">
    <source>
        <dbReference type="EMBL" id="MED4400597.1"/>
    </source>
</evidence>
<keyword evidence="3" id="KW-1185">Reference proteome</keyword>
<keyword evidence="1" id="KW-0812">Transmembrane</keyword>
<dbReference type="Proteomes" id="UP001342826">
    <property type="component" value="Unassembled WGS sequence"/>
</dbReference>
<gene>
    <name evidence="2" type="ORF">P9271_04535</name>
</gene>
<accession>A0ABU6NTX1</accession>
<dbReference type="RefSeq" id="WP_066231334.1">
    <property type="nucleotide sequence ID" value="NZ_JARTFQ010000010.1"/>
</dbReference>